<comment type="subcellular location">
    <subcellularLocation>
        <location evidence="1 10">Mitochondrion inner membrane</location>
        <topology evidence="1 10">Single-pass membrane protein</topology>
    </subcellularLocation>
</comment>
<evidence type="ECO:0000256" key="9">
    <source>
        <dbReference type="ARBA" id="ARBA00023136"/>
    </source>
</evidence>
<protein>
    <recommendedName>
        <fullName evidence="10">Cytochrome c oxidase subunit 4</fullName>
    </recommendedName>
</protein>
<keyword evidence="6 10" id="KW-1133">Transmembrane helix</keyword>
<dbReference type="OrthoDB" id="186013at2759"/>
<comment type="subunit">
    <text evidence="10">Component of the cytochrome c oxidase (complex IV, CIV), a multisubunit enzyme composed of 14 subunits.</text>
</comment>
<evidence type="ECO:0000256" key="4">
    <source>
        <dbReference type="ARBA" id="ARBA00022792"/>
    </source>
</evidence>
<comment type="pathway">
    <text evidence="10">Energy metabolism; oxidative phosphorylation.</text>
</comment>
<keyword evidence="4 10" id="KW-0999">Mitochondrion inner membrane</keyword>
<evidence type="ECO:0000256" key="1">
    <source>
        <dbReference type="ARBA" id="ARBA00004434"/>
    </source>
</evidence>
<reference evidence="11" key="1">
    <citation type="submission" date="2025-08" db="UniProtKB">
        <authorList>
            <consortium name="RefSeq"/>
        </authorList>
    </citation>
    <scope>IDENTIFICATION</scope>
    <source>
        <tissue evidence="11">Whole insect</tissue>
    </source>
</reference>
<keyword evidence="7" id="KW-0560">Oxidoreductase</keyword>
<evidence type="ECO:0000256" key="6">
    <source>
        <dbReference type="ARBA" id="ARBA00022989"/>
    </source>
</evidence>
<dbReference type="InParanoid" id="A0A6P7GBQ5"/>
<dbReference type="UniPathway" id="UPA00705"/>
<organism evidence="11">
    <name type="scientific">Diabrotica virgifera virgifera</name>
    <name type="common">western corn rootworm</name>
    <dbReference type="NCBI Taxonomy" id="50390"/>
    <lineage>
        <taxon>Eukaryota</taxon>
        <taxon>Metazoa</taxon>
        <taxon>Ecdysozoa</taxon>
        <taxon>Arthropoda</taxon>
        <taxon>Hexapoda</taxon>
        <taxon>Insecta</taxon>
        <taxon>Pterygota</taxon>
        <taxon>Neoptera</taxon>
        <taxon>Endopterygota</taxon>
        <taxon>Coleoptera</taxon>
        <taxon>Polyphaga</taxon>
        <taxon>Cucujiformia</taxon>
        <taxon>Chrysomeloidea</taxon>
        <taxon>Chrysomelidae</taxon>
        <taxon>Galerucinae</taxon>
        <taxon>Diabroticina</taxon>
        <taxon>Diabroticites</taxon>
        <taxon>Diabrotica</taxon>
    </lineage>
</organism>
<dbReference type="InterPro" id="IPR004203">
    <property type="entry name" value="Cyt_c_oxidase_su4_fam"/>
</dbReference>
<dbReference type="PANTHER" id="PTHR10707">
    <property type="entry name" value="CYTOCHROME C OXIDASE SUBUNIT IV"/>
    <property type="match status" value="1"/>
</dbReference>
<evidence type="ECO:0000256" key="8">
    <source>
        <dbReference type="ARBA" id="ARBA00023128"/>
    </source>
</evidence>
<feature type="transmembrane region" description="Helical" evidence="10">
    <location>
        <begin position="107"/>
        <end position="131"/>
    </location>
</feature>
<dbReference type="InterPro" id="IPR036639">
    <property type="entry name" value="Cyt_c_oxidase_su4_sf"/>
</dbReference>
<keyword evidence="9 10" id="KW-0472">Membrane</keyword>
<dbReference type="SUPFAM" id="SSF81406">
    <property type="entry name" value="Mitochondrial cytochrome c oxidase subunit IV"/>
    <property type="match status" value="1"/>
</dbReference>
<dbReference type="PRINTS" id="PR01873">
    <property type="entry name" value="CYTCOXIDASE4"/>
</dbReference>
<dbReference type="GO" id="GO:0016491">
    <property type="term" value="F:oxidoreductase activity"/>
    <property type="evidence" value="ECO:0007669"/>
    <property type="project" value="UniProtKB-KW"/>
</dbReference>
<dbReference type="Pfam" id="PF02936">
    <property type="entry name" value="COX4"/>
    <property type="match status" value="1"/>
</dbReference>
<gene>
    <name evidence="11" type="primary">LOC114336136</name>
</gene>
<name>A0A6P7GBQ5_DIAVI</name>
<dbReference type="GO" id="GO:0005743">
    <property type="term" value="C:mitochondrial inner membrane"/>
    <property type="evidence" value="ECO:0007669"/>
    <property type="project" value="UniProtKB-SubCell"/>
</dbReference>
<keyword evidence="3 10" id="KW-0812">Transmembrane</keyword>
<accession>A0A6P7GBQ5</accession>
<evidence type="ECO:0000256" key="2">
    <source>
        <dbReference type="ARBA" id="ARBA00008135"/>
    </source>
</evidence>
<dbReference type="GO" id="GO:0045277">
    <property type="term" value="C:respiratory chain complex IV"/>
    <property type="evidence" value="ECO:0007669"/>
    <property type="project" value="InterPro"/>
</dbReference>
<dbReference type="KEGG" id="dvv:114336136"/>
<comment type="function">
    <text evidence="10">Component of the cytochrome c oxidase, the last enzyme in the mitochondrial electron transport chain which drives oxidative phosphorylation.</text>
</comment>
<dbReference type="AlphaFoldDB" id="A0A6P7GBQ5"/>
<evidence type="ECO:0000256" key="3">
    <source>
        <dbReference type="ARBA" id="ARBA00022692"/>
    </source>
</evidence>
<sequence>MSKIFPVFSILRRNMGFINCRSEYWLDRVGNREMVGFGMNSLPMYVDHPHFPFPALRYKEITPELQALFLRQKGDWKRLSREQKKELYRANFCQTFEEFTAPRGGEWMGVIGSGLILISAGIWLYIFYLLFVRHNDPLPVTFMPSRNRAQLRRRIDMREDPIFGLASNWDYRKMDWKVKTWLTPDNPFIKCPEDGEGEE</sequence>
<evidence type="ECO:0000256" key="7">
    <source>
        <dbReference type="ARBA" id="ARBA00023002"/>
    </source>
</evidence>
<evidence type="ECO:0000313" key="11">
    <source>
        <dbReference type="RefSeq" id="XP_028142268.1"/>
    </source>
</evidence>
<proteinExistence type="inferred from homology"/>
<keyword evidence="5" id="KW-0809">Transit peptide</keyword>
<dbReference type="CDD" id="cd00922">
    <property type="entry name" value="Cyt_c_Oxidase_IV"/>
    <property type="match status" value="1"/>
</dbReference>
<dbReference type="FunFam" id="1.10.442.10:FF:000001">
    <property type="entry name" value="Cytochrome c oxidase subunit 4 isoform 1"/>
    <property type="match status" value="1"/>
</dbReference>
<dbReference type="InterPro" id="IPR013288">
    <property type="entry name" value="Cyt_c_oxidase_su4"/>
</dbReference>
<dbReference type="RefSeq" id="XP_028142268.1">
    <property type="nucleotide sequence ID" value="XM_028286467.1"/>
</dbReference>
<evidence type="ECO:0000256" key="5">
    <source>
        <dbReference type="ARBA" id="ARBA00022946"/>
    </source>
</evidence>
<comment type="similarity">
    <text evidence="2 10">Belongs to the cytochrome c oxidase IV family.</text>
</comment>
<dbReference type="GO" id="GO:0006123">
    <property type="term" value="P:mitochondrial electron transport, cytochrome c to oxygen"/>
    <property type="evidence" value="ECO:0007669"/>
    <property type="project" value="InterPro"/>
</dbReference>
<dbReference type="Gene3D" id="1.10.442.10">
    <property type="entry name" value="Cytochrome c oxidase subunit IV"/>
    <property type="match status" value="1"/>
</dbReference>
<evidence type="ECO:0000256" key="10">
    <source>
        <dbReference type="RuleBase" id="RU367145"/>
    </source>
</evidence>
<keyword evidence="8 10" id="KW-0496">Mitochondrion</keyword>
<dbReference type="PANTHER" id="PTHR10707:SF10">
    <property type="entry name" value="CYTOCHROME C OXIDASE SUBUNIT 4"/>
    <property type="match status" value="1"/>
</dbReference>